<name>A0A655HL61_MYCTX</name>
<dbReference type="Proteomes" id="UP000045842">
    <property type="component" value="Unassembled WGS sequence"/>
</dbReference>
<evidence type="ECO:0000313" key="2">
    <source>
        <dbReference type="Proteomes" id="UP000045842"/>
    </source>
</evidence>
<reference evidence="1 2" key="1">
    <citation type="submission" date="2015-03" db="EMBL/GenBank/DDBJ databases">
        <authorList>
            <consortium name="Pathogen Informatics"/>
        </authorList>
    </citation>
    <scope>NUCLEOTIDE SEQUENCE [LARGE SCALE GENOMIC DNA]</scope>
    <source>
        <strain evidence="1 2">G09801536</strain>
    </source>
</reference>
<gene>
    <name evidence="1" type="ORF">ERS007679_00149</name>
</gene>
<evidence type="ECO:0000313" key="1">
    <source>
        <dbReference type="EMBL" id="COU68059.1"/>
    </source>
</evidence>
<protein>
    <submittedName>
        <fullName evidence="1">Uncharacterized protein</fullName>
    </submittedName>
</protein>
<dbReference type="EMBL" id="CSAD01000008">
    <property type="protein sequence ID" value="COU68059.1"/>
    <property type="molecule type" value="Genomic_DNA"/>
</dbReference>
<sequence>MLTEKIGMYGEALAEQTLGGTAPDRRAQLLVDVQPLSGLPTVDHRVDIGHHRCHIALDVMVPQPRCHHTAAAPVVRAVADDQRGRPVDGNQALKRLAPAERVGIGEHESVGLCSQEIGVAMPTDSGVDQRTAPSIQRQQRFAKRVAHRPIRPHSSISESSSQRFSIAATWSCRTRSCWVSRVMPTWSDWSCSASSVCLAATRSARRAS</sequence>
<accession>A0A655HL61</accession>
<organism evidence="1 2">
    <name type="scientific">Mycobacterium tuberculosis</name>
    <dbReference type="NCBI Taxonomy" id="1773"/>
    <lineage>
        <taxon>Bacteria</taxon>
        <taxon>Bacillati</taxon>
        <taxon>Actinomycetota</taxon>
        <taxon>Actinomycetes</taxon>
        <taxon>Mycobacteriales</taxon>
        <taxon>Mycobacteriaceae</taxon>
        <taxon>Mycobacterium</taxon>
        <taxon>Mycobacterium tuberculosis complex</taxon>
    </lineage>
</organism>
<proteinExistence type="predicted"/>
<dbReference type="AlphaFoldDB" id="A0A655HL61"/>